<proteinExistence type="predicted"/>
<organism evidence="1 2">
    <name type="scientific">Candidatus Hakubella thermalkaliphila</name>
    <dbReference type="NCBI Taxonomy" id="2754717"/>
    <lineage>
        <taxon>Bacteria</taxon>
        <taxon>Bacillati</taxon>
        <taxon>Actinomycetota</taxon>
        <taxon>Actinomycetota incertae sedis</taxon>
        <taxon>Candidatus Hakubellales</taxon>
        <taxon>Candidatus Hakubellaceae</taxon>
        <taxon>Candidatus Hakubella</taxon>
    </lineage>
</organism>
<dbReference type="AlphaFoldDB" id="A0A6V8Q7J0"/>
<accession>A0A6V8Q7J0</accession>
<dbReference type="Proteomes" id="UP000569018">
    <property type="component" value="Unassembled WGS sequence"/>
</dbReference>
<evidence type="ECO:0008006" key="3">
    <source>
        <dbReference type="Google" id="ProtNLM"/>
    </source>
</evidence>
<dbReference type="Gene3D" id="2.40.30.10">
    <property type="entry name" value="Translation factors"/>
    <property type="match status" value="1"/>
</dbReference>
<evidence type="ECO:0000313" key="2">
    <source>
        <dbReference type="Proteomes" id="UP000569018"/>
    </source>
</evidence>
<gene>
    <name evidence="1" type="ORF">HKBW3S47_02409</name>
</gene>
<sequence>VSAGFECGIMIENFQEINKGDILEFYTRETKAR</sequence>
<evidence type="ECO:0000313" key="1">
    <source>
        <dbReference type="EMBL" id="GFP40712.1"/>
    </source>
</evidence>
<dbReference type="SUPFAM" id="SSF50447">
    <property type="entry name" value="Translation proteins"/>
    <property type="match status" value="1"/>
</dbReference>
<feature type="non-terminal residue" evidence="1">
    <location>
        <position position="1"/>
    </location>
</feature>
<protein>
    <recommendedName>
        <fullName evidence="3">Translation initiation factor IF-2</fullName>
    </recommendedName>
</protein>
<dbReference type="InterPro" id="IPR009000">
    <property type="entry name" value="Transl_B-barrel_sf"/>
</dbReference>
<name>A0A6V8Q7J0_9ACTN</name>
<reference evidence="1 2" key="1">
    <citation type="journal article" date="2020" name="Front. Microbiol.">
        <title>Single-cell genomics of novel Actinobacteria with the Wood-Ljungdahl pathway discovered in a serpentinizing system.</title>
        <authorList>
            <person name="Merino N."/>
            <person name="Kawai M."/>
            <person name="Boyd E.S."/>
            <person name="Colman D.R."/>
            <person name="McGlynn S.E."/>
            <person name="Nealson K.H."/>
            <person name="Kurokawa K."/>
            <person name="Hongoh Y."/>
        </authorList>
    </citation>
    <scope>NUCLEOTIDE SEQUENCE [LARGE SCALE GENOMIC DNA]</scope>
    <source>
        <strain evidence="1 2">S47</strain>
    </source>
</reference>
<dbReference type="EMBL" id="BLSD01000412">
    <property type="protein sequence ID" value="GFP40712.1"/>
    <property type="molecule type" value="Genomic_DNA"/>
</dbReference>
<comment type="caution">
    <text evidence="1">The sequence shown here is derived from an EMBL/GenBank/DDBJ whole genome shotgun (WGS) entry which is preliminary data.</text>
</comment>